<evidence type="ECO:0000256" key="12">
    <source>
        <dbReference type="ARBA" id="ARBA00023164"/>
    </source>
</evidence>
<dbReference type="SUPFAM" id="SSF56235">
    <property type="entry name" value="N-terminal nucleophile aminohydrolases (Ntn hydrolases)"/>
    <property type="match status" value="1"/>
</dbReference>
<dbReference type="AlphaFoldDB" id="A0A183CYR5"/>
<comment type="cofactor">
    <cofactor evidence="2">
        <name>[3Fe-4S] cluster</name>
        <dbReference type="ChEBI" id="CHEBI:21137"/>
    </cofactor>
</comment>
<comment type="pathway">
    <text evidence="14">Amino-acid biosynthesis; L-glutamate biosynthesis via GLT pathway; L-glutamate from 2-oxoglutarate and L-glutamine (ferredoxin route): step 1/1.</text>
</comment>
<keyword evidence="18" id="KW-1185">Reference proteome</keyword>
<sequence>MVILNAEQREAVVRNGLYNPELEKDSCGVGFVASVRGIATHQILKDGRTMLERLAHRGACACDNDSGDGAGVMTVIPDALYRKELKNSEEAIELPAVGEYATGLLFLNNESCEQAMEAFTDLAKGCNLKVIAWRKLRTNVKEIGAEARKTEPCIRQVFVTAPYAGTDTGLFERNVYILRKQVVVQLAKQKIECYVVSLSTSTIVYKVNTSILLSFSQPSYCN</sequence>
<reference evidence="17 18" key="2">
    <citation type="submission" date="2018-11" db="EMBL/GenBank/DDBJ databases">
        <authorList>
            <consortium name="Pathogen Informatics"/>
        </authorList>
    </citation>
    <scope>NUCLEOTIDE SEQUENCE [LARGE SCALE GENOMIC DNA]</scope>
</reference>
<evidence type="ECO:0000256" key="14">
    <source>
        <dbReference type="ARBA" id="ARBA00037928"/>
    </source>
</evidence>
<comment type="similarity">
    <text evidence="3">Belongs to the glutamate synthase family.</text>
</comment>
<keyword evidence="7" id="KW-0479">Metal-binding</keyword>
<dbReference type="GO" id="GO:0016041">
    <property type="term" value="F:glutamate synthase (ferredoxin) activity"/>
    <property type="evidence" value="ECO:0007669"/>
    <property type="project" value="UniProtKB-EC"/>
</dbReference>
<dbReference type="InterPro" id="IPR050711">
    <property type="entry name" value="ET-N_metabolism_enzyme"/>
</dbReference>
<keyword evidence="6" id="KW-0288">FMN</keyword>
<comment type="cofactor">
    <cofactor evidence="1">
        <name>FMN</name>
        <dbReference type="ChEBI" id="CHEBI:58210"/>
    </cofactor>
</comment>
<evidence type="ECO:0000256" key="6">
    <source>
        <dbReference type="ARBA" id="ARBA00022643"/>
    </source>
</evidence>
<keyword evidence="4" id="KW-0028">Amino-acid biosynthesis</keyword>
<evidence type="ECO:0000256" key="13">
    <source>
        <dbReference type="ARBA" id="ARBA00023291"/>
    </source>
</evidence>
<evidence type="ECO:0000256" key="5">
    <source>
        <dbReference type="ARBA" id="ARBA00022630"/>
    </source>
</evidence>
<evidence type="ECO:0000313" key="19">
    <source>
        <dbReference type="WBParaSite" id="GPUH_0000161001-mRNA-1"/>
    </source>
</evidence>
<dbReference type="GO" id="GO:0006537">
    <property type="term" value="P:glutamate biosynthetic process"/>
    <property type="evidence" value="ECO:0007669"/>
    <property type="project" value="UniProtKB-KW"/>
</dbReference>
<feature type="domain" description="Glutamine amidotransferase type-2" evidence="16">
    <location>
        <begin position="27"/>
        <end position="222"/>
    </location>
</feature>
<name>A0A183CYR5_9BILA</name>
<dbReference type="Gene3D" id="3.60.20.10">
    <property type="entry name" value="Glutamine Phosphoribosylpyrophosphate, subunit 1, domain 1"/>
    <property type="match status" value="1"/>
</dbReference>
<dbReference type="OrthoDB" id="4327079at2759"/>
<accession>A0A183CYR5</accession>
<evidence type="ECO:0000256" key="10">
    <source>
        <dbReference type="ARBA" id="ARBA00023004"/>
    </source>
</evidence>
<proteinExistence type="inferred from homology"/>
<dbReference type="GO" id="GO:0019676">
    <property type="term" value="P:ammonia assimilation cycle"/>
    <property type="evidence" value="ECO:0007669"/>
    <property type="project" value="TreeGrafter"/>
</dbReference>
<organism evidence="19">
    <name type="scientific">Gongylonema pulchrum</name>
    <dbReference type="NCBI Taxonomy" id="637853"/>
    <lineage>
        <taxon>Eukaryota</taxon>
        <taxon>Metazoa</taxon>
        <taxon>Ecdysozoa</taxon>
        <taxon>Nematoda</taxon>
        <taxon>Chromadorea</taxon>
        <taxon>Rhabditida</taxon>
        <taxon>Spirurina</taxon>
        <taxon>Spiruromorpha</taxon>
        <taxon>Spiruroidea</taxon>
        <taxon>Gongylonematidae</taxon>
        <taxon>Gongylonema</taxon>
    </lineage>
</organism>
<evidence type="ECO:0000313" key="18">
    <source>
        <dbReference type="Proteomes" id="UP000271098"/>
    </source>
</evidence>
<dbReference type="GO" id="GO:0051538">
    <property type="term" value="F:3 iron, 4 sulfur cluster binding"/>
    <property type="evidence" value="ECO:0007669"/>
    <property type="project" value="UniProtKB-KW"/>
</dbReference>
<evidence type="ECO:0000256" key="8">
    <source>
        <dbReference type="ARBA" id="ARBA00022962"/>
    </source>
</evidence>
<evidence type="ECO:0000256" key="3">
    <source>
        <dbReference type="ARBA" id="ARBA00009716"/>
    </source>
</evidence>
<reference evidence="19" key="1">
    <citation type="submission" date="2016-06" db="UniProtKB">
        <authorList>
            <consortium name="WormBaseParasite"/>
        </authorList>
    </citation>
    <scope>IDENTIFICATION</scope>
</reference>
<keyword evidence="13" id="KW-0003">3Fe-4S</keyword>
<keyword evidence="12" id="KW-0314">Glutamate biosynthesis</keyword>
<evidence type="ECO:0000313" key="17">
    <source>
        <dbReference type="EMBL" id="VDK30506.1"/>
    </source>
</evidence>
<keyword evidence="11" id="KW-0411">Iron-sulfur</keyword>
<evidence type="ECO:0000256" key="2">
    <source>
        <dbReference type="ARBA" id="ARBA00001927"/>
    </source>
</evidence>
<evidence type="ECO:0000256" key="15">
    <source>
        <dbReference type="ARBA" id="ARBA00039085"/>
    </source>
</evidence>
<dbReference type="PANTHER" id="PTHR11938:SF133">
    <property type="entry name" value="GLUTAMATE SYNTHASE (NADH)"/>
    <property type="match status" value="1"/>
</dbReference>
<protein>
    <recommendedName>
        <fullName evidence="15">glutamate synthase (ferredoxin)</fullName>
        <ecNumber evidence="15">1.4.7.1</ecNumber>
    </recommendedName>
</protein>
<evidence type="ECO:0000256" key="7">
    <source>
        <dbReference type="ARBA" id="ARBA00022723"/>
    </source>
</evidence>
<dbReference type="EMBL" id="UYRT01002024">
    <property type="protein sequence ID" value="VDK30506.1"/>
    <property type="molecule type" value="Genomic_DNA"/>
</dbReference>
<evidence type="ECO:0000259" key="16">
    <source>
        <dbReference type="PROSITE" id="PS51278"/>
    </source>
</evidence>
<evidence type="ECO:0000256" key="4">
    <source>
        <dbReference type="ARBA" id="ARBA00022605"/>
    </source>
</evidence>
<dbReference type="PROSITE" id="PS51278">
    <property type="entry name" value="GATASE_TYPE_2"/>
    <property type="match status" value="1"/>
</dbReference>
<evidence type="ECO:0000256" key="9">
    <source>
        <dbReference type="ARBA" id="ARBA00023002"/>
    </source>
</evidence>
<evidence type="ECO:0000256" key="1">
    <source>
        <dbReference type="ARBA" id="ARBA00001917"/>
    </source>
</evidence>
<keyword evidence="8" id="KW-0315">Glutamine amidotransferase</keyword>
<evidence type="ECO:0000256" key="11">
    <source>
        <dbReference type="ARBA" id="ARBA00023014"/>
    </source>
</evidence>
<dbReference type="Proteomes" id="UP000271098">
    <property type="component" value="Unassembled WGS sequence"/>
</dbReference>
<dbReference type="GO" id="GO:0046872">
    <property type="term" value="F:metal ion binding"/>
    <property type="evidence" value="ECO:0007669"/>
    <property type="project" value="UniProtKB-KW"/>
</dbReference>
<dbReference type="WBParaSite" id="GPUH_0000161001-mRNA-1">
    <property type="protein sequence ID" value="GPUH_0000161001-mRNA-1"/>
    <property type="gene ID" value="GPUH_0000161001"/>
</dbReference>
<keyword evidence="9" id="KW-0560">Oxidoreductase</keyword>
<dbReference type="GO" id="GO:0016040">
    <property type="term" value="F:glutamate synthase (NADH) activity"/>
    <property type="evidence" value="ECO:0007669"/>
    <property type="project" value="TreeGrafter"/>
</dbReference>
<gene>
    <name evidence="17" type="ORF">GPUH_LOCUS1606</name>
</gene>
<dbReference type="InterPro" id="IPR029055">
    <property type="entry name" value="Ntn_hydrolases_N"/>
</dbReference>
<dbReference type="InterPro" id="IPR017932">
    <property type="entry name" value="GATase_2_dom"/>
</dbReference>
<dbReference type="EC" id="1.4.7.1" evidence="15"/>
<keyword evidence="10" id="KW-0408">Iron</keyword>
<dbReference type="PANTHER" id="PTHR11938">
    <property type="entry name" value="FAD NADPH DEHYDROGENASE/OXIDOREDUCTASE"/>
    <property type="match status" value="1"/>
</dbReference>
<keyword evidence="5" id="KW-0285">Flavoprotein</keyword>
<dbReference type="Pfam" id="PF00310">
    <property type="entry name" value="GATase_2"/>
    <property type="match status" value="1"/>
</dbReference>